<feature type="compositionally biased region" description="Low complexity" evidence="1">
    <location>
        <begin position="105"/>
        <end position="115"/>
    </location>
</feature>
<evidence type="ECO:0000256" key="1">
    <source>
        <dbReference type="SAM" id="MobiDB-lite"/>
    </source>
</evidence>
<evidence type="ECO:0000313" key="2">
    <source>
        <dbReference type="EMBL" id="CBX96421.1"/>
    </source>
</evidence>
<gene>
    <name evidence="2" type="ORF">LEMA_P106860.1</name>
</gene>
<dbReference type="STRING" id="985895.E4ZYY6"/>
<dbReference type="HOGENOM" id="CLU_081361_0_0_1"/>
<dbReference type="AlphaFoldDB" id="E4ZYY6"/>
<dbReference type="eggNOG" id="ENOG502SBR7">
    <property type="taxonomic scope" value="Eukaryota"/>
</dbReference>
<dbReference type="VEuPathDB" id="FungiDB:LEMA_P106860.1"/>
<protein>
    <submittedName>
        <fullName evidence="2">Predicted protein</fullName>
    </submittedName>
</protein>
<dbReference type="GO" id="GO:0000492">
    <property type="term" value="P:box C/D snoRNP assembly"/>
    <property type="evidence" value="ECO:0007669"/>
    <property type="project" value="InterPro"/>
</dbReference>
<dbReference type="InParanoid" id="E4ZYY6"/>
<dbReference type="InterPro" id="IPR027921">
    <property type="entry name" value="NOPCHAP1"/>
</dbReference>
<dbReference type="GeneID" id="13290127"/>
<feature type="compositionally biased region" description="Basic and acidic residues" evidence="1">
    <location>
        <begin position="264"/>
        <end position="274"/>
    </location>
</feature>
<feature type="compositionally biased region" description="Acidic residues" evidence="1">
    <location>
        <begin position="251"/>
        <end position="263"/>
    </location>
</feature>
<dbReference type="OrthoDB" id="1112980at2759"/>
<feature type="region of interest" description="Disordered" evidence="1">
    <location>
        <begin position="40"/>
        <end position="184"/>
    </location>
</feature>
<evidence type="ECO:0000313" key="3">
    <source>
        <dbReference type="Proteomes" id="UP000002668"/>
    </source>
</evidence>
<organism evidence="3">
    <name type="scientific">Leptosphaeria maculans (strain JN3 / isolate v23.1.3 / race Av1-4-5-6-7-8)</name>
    <name type="common">Blackleg fungus</name>
    <name type="synonym">Phoma lingam</name>
    <dbReference type="NCBI Taxonomy" id="985895"/>
    <lineage>
        <taxon>Eukaryota</taxon>
        <taxon>Fungi</taxon>
        <taxon>Dikarya</taxon>
        <taxon>Ascomycota</taxon>
        <taxon>Pezizomycotina</taxon>
        <taxon>Dothideomycetes</taxon>
        <taxon>Pleosporomycetidae</taxon>
        <taxon>Pleosporales</taxon>
        <taxon>Pleosporineae</taxon>
        <taxon>Leptosphaeriaceae</taxon>
        <taxon>Plenodomus</taxon>
        <taxon>Plenodomus lingam/Leptosphaeria maculans species complex</taxon>
    </lineage>
</organism>
<dbReference type="PANTHER" id="PTHR38489:SF1">
    <property type="entry name" value="HISTONE CHAPERONE DOMAIN-CONTAINING PROTEIN"/>
    <property type="match status" value="1"/>
</dbReference>
<dbReference type="EMBL" id="FP929129">
    <property type="protein sequence ID" value="CBX96421.1"/>
    <property type="molecule type" value="Genomic_DNA"/>
</dbReference>
<proteinExistence type="predicted"/>
<dbReference type="PANTHER" id="PTHR38489">
    <property type="entry name" value="HISTONE CHAPERONE DOMAIN-CONTAINING PROTEIN"/>
    <property type="match status" value="1"/>
</dbReference>
<keyword evidence="3" id="KW-1185">Reference proteome</keyword>
<feature type="compositionally biased region" description="Acidic residues" evidence="1">
    <location>
        <begin position="116"/>
        <end position="156"/>
    </location>
</feature>
<accession>E4ZYY6</accession>
<feature type="compositionally biased region" description="Polar residues" evidence="1">
    <location>
        <begin position="40"/>
        <end position="55"/>
    </location>
</feature>
<dbReference type="Pfam" id="PF15370">
    <property type="entry name" value="NOPCHAP1"/>
    <property type="match status" value="1"/>
</dbReference>
<dbReference type="Proteomes" id="UP000002668">
    <property type="component" value="Genome"/>
</dbReference>
<sequence>MTGSLRNNPIVVCLYIGRKHPAHIQPYPTHVKLLRKFRNLTNNTQMSGPYTTEPTTPLPNRRKRVRFTSSSDPSTNSDEPALVPTSTSTTCTFIDASELSEGDSDSSVLSSSSPEPSDDSSSDDDDDDEEEEEENDDDDDEEADSDVGETNTEMDIDEKPTTTPSITNLRANRGPKPAFKLSAHEDFGPDIRDFLKDFLPRLKAANEELEAQKRAGTLTSLDKGPEDEGEPYIEMDLGLGVLEAKGSDISSDSEESSMEEAGEGGEKQKDKDLLGKLLGKQRKESVRIEVVPEDSTPK</sequence>
<name>E4ZYY6_LEPMJ</name>
<feature type="compositionally biased region" description="Polar residues" evidence="1">
    <location>
        <begin position="161"/>
        <end position="170"/>
    </location>
</feature>
<feature type="compositionally biased region" description="Polar residues" evidence="1">
    <location>
        <begin position="67"/>
        <end position="92"/>
    </location>
</feature>
<reference evidence="3" key="1">
    <citation type="journal article" date="2011" name="Nat. Commun.">
        <title>Effector diversification within compartments of the Leptosphaeria maculans genome affected by Repeat-Induced Point mutations.</title>
        <authorList>
            <person name="Rouxel T."/>
            <person name="Grandaubert J."/>
            <person name="Hane J.K."/>
            <person name="Hoede C."/>
            <person name="van de Wouw A.P."/>
            <person name="Couloux A."/>
            <person name="Dominguez V."/>
            <person name="Anthouard V."/>
            <person name="Bally P."/>
            <person name="Bourras S."/>
            <person name="Cozijnsen A.J."/>
            <person name="Ciuffetti L.M."/>
            <person name="Degrave A."/>
            <person name="Dilmaghani A."/>
            <person name="Duret L."/>
            <person name="Fudal I."/>
            <person name="Goodwin S.B."/>
            <person name="Gout L."/>
            <person name="Glaser N."/>
            <person name="Linglin J."/>
            <person name="Kema G.H.J."/>
            <person name="Lapalu N."/>
            <person name="Lawrence C.B."/>
            <person name="May K."/>
            <person name="Meyer M."/>
            <person name="Ollivier B."/>
            <person name="Poulain J."/>
            <person name="Schoch C.L."/>
            <person name="Simon A."/>
            <person name="Spatafora J.W."/>
            <person name="Stachowiak A."/>
            <person name="Turgeon B.G."/>
            <person name="Tyler B.M."/>
            <person name="Vincent D."/>
            <person name="Weissenbach J."/>
            <person name="Amselem J."/>
            <person name="Quesneville H."/>
            <person name="Oliver R.P."/>
            <person name="Wincker P."/>
            <person name="Balesdent M.-H."/>
            <person name="Howlett B.J."/>
        </authorList>
    </citation>
    <scope>NUCLEOTIDE SEQUENCE [LARGE SCALE GENOMIC DNA]</scope>
    <source>
        <strain evidence="3">JN3 / isolate v23.1.3 / race Av1-4-5-6-7-8</strain>
    </source>
</reference>
<feature type="region of interest" description="Disordered" evidence="1">
    <location>
        <begin position="209"/>
        <end position="278"/>
    </location>
</feature>